<proteinExistence type="predicted"/>
<feature type="domain" description="Cyclic nucleotide-binding" evidence="4">
    <location>
        <begin position="35"/>
        <end position="164"/>
    </location>
</feature>
<dbReference type="Gene3D" id="2.60.120.10">
    <property type="entry name" value="Jelly Rolls"/>
    <property type="match status" value="1"/>
</dbReference>
<evidence type="ECO:0000256" key="3">
    <source>
        <dbReference type="ARBA" id="ARBA00023163"/>
    </source>
</evidence>
<dbReference type="EMBL" id="CP089984">
    <property type="protein sequence ID" value="WXB19908.1"/>
    <property type="molecule type" value="Genomic_DNA"/>
</dbReference>
<keyword evidence="6" id="KW-1185">Reference proteome</keyword>
<dbReference type="InterPro" id="IPR018490">
    <property type="entry name" value="cNMP-bd_dom_sf"/>
</dbReference>
<dbReference type="Pfam" id="PF13545">
    <property type="entry name" value="HTH_Crp_2"/>
    <property type="match status" value="1"/>
</dbReference>
<dbReference type="InterPro" id="IPR050397">
    <property type="entry name" value="Env_Response_Regulators"/>
</dbReference>
<name>A0ABZ2MBM4_9BACT</name>
<dbReference type="SMART" id="SM00100">
    <property type="entry name" value="cNMP"/>
    <property type="match status" value="1"/>
</dbReference>
<sequence>MERRLDNTLPRHSDRLSVVDGELGPAEQARLISRYGRRVSAGETIFREGEPASEAYLVQEGRIRLLKRVRMVERSLLLLKPGDLFGEAALLGNSDPIGALRPSGTVSIEESPARVPPGGEVARNSTAVALTDATLLVLGRSAFRGLVENYPGIATRVIEQLVFRVRDAEDQIEIMLLRDTQLKIVSALLKLAQRALGAAEIAMSPVELSSRVGLDVDTVKRTVQRLREQQYVRIVGERIEIPDVEALRRLYVLLGTKDEIHGDGRDGRDSSDGRERTVR</sequence>
<keyword evidence="3" id="KW-0804">Transcription</keyword>
<dbReference type="SUPFAM" id="SSF46785">
    <property type="entry name" value="Winged helix' DNA-binding domain"/>
    <property type="match status" value="1"/>
</dbReference>
<reference evidence="5 6" key="1">
    <citation type="submission" date="2021-12" db="EMBL/GenBank/DDBJ databases">
        <title>Discovery of the Pendulisporaceae a myxobacterial family with distinct sporulation behavior and unique specialized metabolism.</title>
        <authorList>
            <person name="Garcia R."/>
            <person name="Popoff A."/>
            <person name="Bader C.D."/>
            <person name="Loehr J."/>
            <person name="Walesch S."/>
            <person name="Walt C."/>
            <person name="Boldt J."/>
            <person name="Bunk B."/>
            <person name="Haeckl F.J.F.P.J."/>
            <person name="Gunesch A.P."/>
            <person name="Birkelbach J."/>
            <person name="Nuebel U."/>
            <person name="Pietschmann T."/>
            <person name="Bach T."/>
            <person name="Mueller R."/>
        </authorList>
    </citation>
    <scope>NUCLEOTIDE SEQUENCE [LARGE SCALE GENOMIC DNA]</scope>
    <source>
        <strain evidence="5 6">MSr11954</strain>
    </source>
</reference>
<dbReference type="InterPro" id="IPR012318">
    <property type="entry name" value="HTH_CRP"/>
</dbReference>
<evidence type="ECO:0000256" key="1">
    <source>
        <dbReference type="ARBA" id="ARBA00023015"/>
    </source>
</evidence>
<dbReference type="Pfam" id="PF00027">
    <property type="entry name" value="cNMP_binding"/>
    <property type="match status" value="1"/>
</dbReference>
<keyword evidence="1" id="KW-0805">Transcription regulation</keyword>
<organism evidence="5 6">
    <name type="scientific">Pendulispora albinea</name>
    <dbReference type="NCBI Taxonomy" id="2741071"/>
    <lineage>
        <taxon>Bacteria</taxon>
        <taxon>Pseudomonadati</taxon>
        <taxon>Myxococcota</taxon>
        <taxon>Myxococcia</taxon>
        <taxon>Myxococcales</taxon>
        <taxon>Sorangiineae</taxon>
        <taxon>Pendulisporaceae</taxon>
        <taxon>Pendulispora</taxon>
    </lineage>
</organism>
<dbReference type="InterPro" id="IPR014710">
    <property type="entry name" value="RmlC-like_jellyroll"/>
</dbReference>
<dbReference type="CDD" id="cd00038">
    <property type="entry name" value="CAP_ED"/>
    <property type="match status" value="1"/>
</dbReference>
<evidence type="ECO:0000256" key="2">
    <source>
        <dbReference type="ARBA" id="ARBA00023125"/>
    </source>
</evidence>
<dbReference type="InterPro" id="IPR000595">
    <property type="entry name" value="cNMP-bd_dom"/>
</dbReference>
<dbReference type="PROSITE" id="PS50042">
    <property type="entry name" value="CNMP_BINDING_3"/>
    <property type="match status" value="1"/>
</dbReference>
<keyword evidence="2" id="KW-0238">DNA-binding</keyword>
<dbReference type="PANTHER" id="PTHR24567">
    <property type="entry name" value="CRP FAMILY TRANSCRIPTIONAL REGULATORY PROTEIN"/>
    <property type="match status" value="1"/>
</dbReference>
<dbReference type="PANTHER" id="PTHR24567:SF74">
    <property type="entry name" value="HTH-TYPE TRANSCRIPTIONAL REGULATOR ARCR"/>
    <property type="match status" value="1"/>
</dbReference>
<dbReference type="InterPro" id="IPR036390">
    <property type="entry name" value="WH_DNA-bd_sf"/>
</dbReference>
<evidence type="ECO:0000259" key="4">
    <source>
        <dbReference type="PROSITE" id="PS50042"/>
    </source>
</evidence>
<dbReference type="RefSeq" id="WP_394829507.1">
    <property type="nucleotide sequence ID" value="NZ_CP089984.1"/>
</dbReference>
<evidence type="ECO:0000313" key="6">
    <source>
        <dbReference type="Proteomes" id="UP001370348"/>
    </source>
</evidence>
<gene>
    <name evidence="5" type="ORF">LZC94_22125</name>
</gene>
<accession>A0ABZ2MBM4</accession>
<protein>
    <submittedName>
        <fullName evidence="5">Crp/Fnr family transcriptional regulator</fullName>
    </submittedName>
</protein>
<evidence type="ECO:0000313" key="5">
    <source>
        <dbReference type="EMBL" id="WXB19908.1"/>
    </source>
</evidence>
<dbReference type="SUPFAM" id="SSF51206">
    <property type="entry name" value="cAMP-binding domain-like"/>
    <property type="match status" value="1"/>
</dbReference>
<dbReference type="Proteomes" id="UP001370348">
    <property type="component" value="Chromosome"/>
</dbReference>